<feature type="signal peptide" evidence="3">
    <location>
        <begin position="1"/>
        <end position="22"/>
    </location>
</feature>
<dbReference type="HOGENOM" id="CLU_2133702_0_0_1"/>
<proteinExistence type="predicted"/>
<organism evidence="4 5">
    <name type="scientific">Galerina marginata (strain CBS 339.88)</name>
    <dbReference type="NCBI Taxonomy" id="685588"/>
    <lineage>
        <taxon>Eukaryota</taxon>
        <taxon>Fungi</taxon>
        <taxon>Dikarya</taxon>
        <taxon>Basidiomycota</taxon>
        <taxon>Agaricomycotina</taxon>
        <taxon>Agaricomycetes</taxon>
        <taxon>Agaricomycetidae</taxon>
        <taxon>Agaricales</taxon>
        <taxon>Agaricineae</taxon>
        <taxon>Strophariaceae</taxon>
        <taxon>Galerina</taxon>
    </lineage>
</organism>
<evidence type="ECO:0000256" key="2">
    <source>
        <dbReference type="SAM" id="Phobius"/>
    </source>
</evidence>
<protein>
    <recommendedName>
        <fullName evidence="6">Mid2 domain-containing protein</fullName>
    </recommendedName>
</protein>
<accession>A0A067TDU2</accession>
<reference evidence="5" key="1">
    <citation type="journal article" date="2014" name="Proc. Natl. Acad. Sci. U.S.A.">
        <title>Extensive sampling of basidiomycete genomes demonstrates inadequacy of the white-rot/brown-rot paradigm for wood decay fungi.</title>
        <authorList>
            <person name="Riley R."/>
            <person name="Salamov A.A."/>
            <person name="Brown D.W."/>
            <person name="Nagy L.G."/>
            <person name="Floudas D."/>
            <person name="Held B.W."/>
            <person name="Levasseur A."/>
            <person name="Lombard V."/>
            <person name="Morin E."/>
            <person name="Otillar R."/>
            <person name="Lindquist E.A."/>
            <person name="Sun H."/>
            <person name="LaButti K.M."/>
            <person name="Schmutz J."/>
            <person name="Jabbour D."/>
            <person name="Luo H."/>
            <person name="Baker S.E."/>
            <person name="Pisabarro A.G."/>
            <person name="Walton J.D."/>
            <person name="Blanchette R.A."/>
            <person name="Henrissat B."/>
            <person name="Martin F."/>
            <person name="Cullen D."/>
            <person name="Hibbett D.S."/>
            <person name="Grigoriev I.V."/>
        </authorList>
    </citation>
    <scope>NUCLEOTIDE SEQUENCE [LARGE SCALE GENOMIC DNA]</scope>
    <source>
        <strain evidence="5">CBS 339.88</strain>
    </source>
</reference>
<dbReference type="AlphaFoldDB" id="A0A067TDU2"/>
<keyword evidence="3" id="KW-0732">Signal</keyword>
<feature type="compositionally biased region" description="Polar residues" evidence="1">
    <location>
        <begin position="87"/>
        <end position="102"/>
    </location>
</feature>
<evidence type="ECO:0008006" key="6">
    <source>
        <dbReference type="Google" id="ProtNLM"/>
    </source>
</evidence>
<keyword evidence="2" id="KW-1133">Transmembrane helix</keyword>
<feature type="chain" id="PRO_5001646750" description="Mid2 domain-containing protein" evidence="3">
    <location>
        <begin position="23"/>
        <end position="113"/>
    </location>
</feature>
<dbReference type="CDD" id="cd12087">
    <property type="entry name" value="TM_EGFR-like"/>
    <property type="match status" value="1"/>
</dbReference>
<keyword evidence="2" id="KW-0472">Membrane</keyword>
<keyword evidence="2" id="KW-0812">Transmembrane</keyword>
<evidence type="ECO:0000313" key="5">
    <source>
        <dbReference type="Proteomes" id="UP000027222"/>
    </source>
</evidence>
<dbReference type="EMBL" id="KL142371">
    <property type="protein sequence ID" value="KDR81331.1"/>
    <property type="molecule type" value="Genomic_DNA"/>
</dbReference>
<evidence type="ECO:0000313" key="4">
    <source>
        <dbReference type="EMBL" id="KDR81331.1"/>
    </source>
</evidence>
<gene>
    <name evidence="4" type="ORF">GALMADRAFT_1125900</name>
</gene>
<sequence length="113" mass="12048">MSPLYHSKLILVLISLGCLCEARLTTRRRTSSVGVIIGCVIGALAAVILVACLFIFLLKRRRRGRTAGVPQLNQFGGSNAEKGNGINGPQPTTAGNPTNYDNRGQIPLNAPTF</sequence>
<feature type="region of interest" description="Disordered" evidence="1">
    <location>
        <begin position="69"/>
        <end position="113"/>
    </location>
</feature>
<evidence type="ECO:0000256" key="3">
    <source>
        <dbReference type="SAM" id="SignalP"/>
    </source>
</evidence>
<name>A0A067TDU2_GALM3</name>
<keyword evidence="5" id="KW-1185">Reference proteome</keyword>
<feature type="transmembrane region" description="Helical" evidence="2">
    <location>
        <begin position="32"/>
        <end position="58"/>
    </location>
</feature>
<evidence type="ECO:0000256" key="1">
    <source>
        <dbReference type="SAM" id="MobiDB-lite"/>
    </source>
</evidence>
<dbReference type="Proteomes" id="UP000027222">
    <property type="component" value="Unassembled WGS sequence"/>
</dbReference>